<dbReference type="FunFam" id="2.10.25.10:FF:000009">
    <property type="entry name" value="Low-density lipoprotein receptor isoform 1"/>
    <property type="match status" value="2"/>
</dbReference>
<keyword evidence="9 16" id="KW-1133">Transmembrane helix</keyword>
<dbReference type="FunFam" id="2.10.25.10:FF:000406">
    <property type="entry name" value="CD248 molecule"/>
    <property type="match status" value="1"/>
</dbReference>
<evidence type="ECO:0000256" key="1">
    <source>
        <dbReference type="ARBA" id="ARBA00004479"/>
    </source>
</evidence>
<dbReference type="Gene3D" id="3.10.100.10">
    <property type="entry name" value="Mannose-Binding Protein A, subunit A"/>
    <property type="match status" value="1"/>
</dbReference>
<dbReference type="Pfam" id="PF14670">
    <property type="entry name" value="FXa_inhibition"/>
    <property type="match status" value="1"/>
</dbReference>
<dbReference type="InterPro" id="IPR016186">
    <property type="entry name" value="C-type_lectin-like/link_sf"/>
</dbReference>
<dbReference type="PANTHER" id="PTHR14789">
    <property type="entry name" value="CHONDROLECTIN VARIANT CHODLFDELTAE"/>
    <property type="match status" value="1"/>
</dbReference>
<dbReference type="SMART" id="SM00034">
    <property type="entry name" value="CLECT"/>
    <property type="match status" value="1"/>
</dbReference>
<comment type="caution">
    <text evidence="14">Lacks conserved residue(s) required for the propagation of feature annotation.</text>
</comment>
<evidence type="ECO:0000256" key="15">
    <source>
        <dbReference type="SAM" id="MobiDB-lite"/>
    </source>
</evidence>
<dbReference type="PANTHER" id="PTHR14789:SF4">
    <property type="entry name" value="ENDOSIALIN"/>
    <property type="match status" value="1"/>
</dbReference>
<keyword evidence="8" id="KW-0677">Repeat</keyword>
<accession>A0A1A8HTT6</accession>
<dbReference type="SMART" id="SM00181">
    <property type="entry name" value="EGF"/>
    <property type="match status" value="6"/>
</dbReference>
<keyword evidence="7" id="KW-0430">Lectin</keyword>
<evidence type="ECO:0000256" key="14">
    <source>
        <dbReference type="PROSITE-ProRule" id="PRU00076"/>
    </source>
</evidence>
<evidence type="ECO:0000256" key="12">
    <source>
        <dbReference type="ARBA" id="ARBA00023170"/>
    </source>
</evidence>
<evidence type="ECO:0000256" key="7">
    <source>
        <dbReference type="ARBA" id="ARBA00022734"/>
    </source>
</evidence>
<keyword evidence="2 14" id="KW-0245">EGF-like domain</keyword>
<feature type="domain" description="EGF-like" evidence="18">
    <location>
        <begin position="370"/>
        <end position="407"/>
    </location>
</feature>
<evidence type="ECO:0000256" key="16">
    <source>
        <dbReference type="SAM" id="Phobius"/>
    </source>
</evidence>
<evidence type="ECO:0000256" key="2">
    <source>
        <dbReference type="ARBA" id="ARBA00022536"/>
    </source>
</evidence>
<dbReference type="GO" id="GO:0030246">
    <property type="term" value="F:carbohydrate binding"/>
    <property type="evidence" value="ECO:0007669"/>
    <property type="project" value="UniProtKB-KW"/>
</dbReference>
<dbReference type="PROSITE" id="PS50041">
    <property type="entry name" value="C_TYPE_LECTIN_2"/>
    <property type="match status" value="1"/>
</dbReference>
<evidence type="ECO:0000256" key="10">
    <source>
        <dbReference type="ARBA" id="ARBA00023136"/>
    </source>
</evidence>
<evidence type="ECO:0000256" key="9">
    <source>
        <dbReference type="ARBA" id="ARBA00022989"/>
    </source>
</evidence>
<dbReference type="SUPFAM" id="SSF57196">
    <property type="entry name" value="EGF/Laminin"/>
    <property type="match status" value="1"/>
</dbReference>
<dbReference type="InterPro" id="IPR000152">
    <property type="entry name" value="EGF-type_Asp/Asn_hydroxyl_site"/>
</dbReference>
<dbReference type="InterPro" id="IPR001881">
    <property type="entry name" value="EGF-like_Ca-bd_dom"/>
</dbReference>
<dbReference type="InterPro" id="IPR000742">
    <property type="entry name" value="EGF"/>
</dbReference>
<dbReference type="PRINTS" id="PR00907">
    <property type="entry name" value="THRMBOMODULN"/>
</dbReference>
<dbReference type="InterPro" id="IPR026823">
    <property type="entry name" value="cEGF"/>
</dbReference>
<dbReference type="Gene3D" id="2.10.25.10">
    <property type="entry name" value="Laminin"/>
    <property type="match status" value="6"/>
</dbReference>
<keyword evidence="6 17" id="KW-0732">Signal</keyword>
<feature type="domain" description="EGF-like" evidence="18">
    <location>
        <begin position="408"/>
        <end position="447"/>
    </location>
</feature>
<feature type="domain" description="C-type lectin" evidence="19">
    <location>
        <begin position="39"/>
        <end position="169"/>
    </location>
</feature>
<dbReference type="AlphaFoldDB" id="A0A1A8HTT6"/>
<dbReference type="Pfam" id="PF12662">
    <property type="entry name" value="cEGF"/>
    <property type="match status" value="1"/>
</dbReference>
<feature type="domain" description="EGF-like" evidence="18">
    <location>
        <begin position="332"/>
        <end position="369"/>
    </location>
</feature>
<dbReference type="InterPro" id="IPR049883">
    <property type="entry name" value="NOTCH1_EGF-like"/>
</dbReference>
<gene>
    <name evidence="20" type="primary">CD248</name>
</gene>
<keyword evidence="4" id="KW-0254">Endocytosis</keyword>
<dbReference type="GO" id="GO:0006897">
    <property type="term" value="P:endocytosis"/>
    <property type="evidence" value="ECO:0007669"/>
    <property type="project" value="UniProtKB-KW"/>
</dbReference>
<dbReference type="SUPFAM" id="SSF56436">
    <property type="entry name" value="C-type lectin-like"/>
    <property type="match status" value="1"/>
</dbReference>
<feature type="signal peptide" evidence="17">
    <location>
        <begin position="1"/>
        <end position="28"/>
    </location>
</feature>
<evidence type="ECO:0000256" key="8">
    <source>
        <dbReference type="ARBA" id="ARBA00022737"/>
    </source>
</evidence>
<organism evidence="20">
    <name type="scientific">Nothobranchius kuhntae</name>
    <name type="common">Beira killifish</name>
    <dbReference type="NCBI Taxonomy" id="321403"/>
    <lineage>
        <taxon>Eukaryota</taxon>
        <taxon>Metazoa</taxon>
        <taxon>Chordata</taxon>
        <taxon>Craniata</taxon>
        <taxon>Vertebrata</taxon>
        <taxon>Euteleostomi</taxon>
        <taxon>Actinopterygii</taxon>
        <taxon>Neopterygii</taxon>
        <taxon>Teleostei</taxon>
        <taxon>Neoteleostei</taxon>
        <taxon>Acanthomorphata</taxon>
        <taxon>Ovalentaria</taxon>
        <taxon>Atherinomorphae</taxon>
        <taxon>Cyprinodontiformes</taxon>
        <taxon>Nothobranchiidae</taxon>
        <taxon>Nothobranchius</taxon>
    </lineage>
</organism>
<evidence type="ECO:0000256" key="17">
    <source>
        <dbReference type="SAM" id="SignalP"/>
    </source>
</evidence>
<evidence type="ECO:0000256" key="6">
    <source>
        <dbReference type="ARBA" id="ARBA00022729"/>
    </source>
</evidence>
<evidence type="ECO:0000259" key="19">
    <source>
        <dbReference type="PROSITE" id="PS50041"/>
    </source>
</evidence>
<dbReference type="CDD" id="cd00054">
    <property type="entry name" value="EGF_CA"/>
    <property type="match status" value="3"/>
</dbReference>
<keyword evidence="3" id="KW-0597">Phosphoprotein</keyword>
<dbReference type="InterPro" id="IPR051505">
    <property type="entry name" value="C-type_lectin_domain"/>
</dbReference>
<dbReference type="PROSITE" id="PS01187">
    <property type="entry name" value="EGF_CA"/>
    <property type="match status" value="2"/>
</dbReference>
<dbReference type="InterPro" id="IPR018097">
    <property type="entry name" value="EGF_Ca-bd_CS"/>
</dbReference>
<evidence type="ECO:0000256" key="11">
    <source>
        <dbReference type="ARBA" id="ARBA00023157"/>
    </source>
</evidence>
<evidence type="ECO:0000256" key="4">
    <source>
        <dbReference type="ARBA" id="ARBA00022583"/>
    </source>
</evidence>
<dbReference type="InterPro" id="IPR001304">
    <property type="entry name" value="C-type_lectin-like"/>
</dbReference>
<feature type="region of interest" description="Disordered" evidence="15">
    <location>
        <begin position="665"/>
        <end position="719"/>
    </location>
</feature>
<feature type="chain" id="PRO_5008371485" evidence="17">
    <location>
        <begin position="29"/>
        <end position="789"/>
    </location>
</feature>
<dbReference type="PROSITE" id="PS00010">
    <property type="entry name" value="ASX_HYDROXYL"/>
    <property type="match status" value="4"/>
</dbReference>
<evidence type="ECO:0000256" key="5">
    <source>
        <dbReference type="ARBA" id="ARBA00022692"/>
    </source>
</evidence>
<keyword evidence="13" id="KW-0325">Glycoprotein</keyword>
<proteinExistence type="predicted"/>
<dbReference type="EMBL" id="HAED01001108">
    <property type="protein sequence ID" value="SBQ86953.1"/>
    <property type="molecule type" value="Transcribed_RNA"/>
</dbReference>
<dbReference type="GO" id="GO:0005509">
    <property type="term" value="F:calcium ion binding"/>
    <property type="evidence" value="ECO:0007669"/>
    <property type="project" value="InterPro"/>
</dbReference>
<feature type="compositionally biased region" description="Polar residues" evidence="15">
    <location>
        <begin position="579"/>
        <end position="603"/>
    </location>
</feature>
<feature type="transmembrane region" description="Helical" evidence="16">
    <location>
        <begin position="726"/>
        <end position="751"/>
    </location>
</feature>
<reference evidence="20" key="2">
    <citation type="submission" date="2016-06" db="EMBL/GenBank/DDBJ databases">
        <title>The genome of a short-lived fish provides insights into sex chromosome evolution and the genetic control of aging.</title>
        <authorList>
            <person name="Reichwald K."/>
            <person name="Felder M."/>
            <person name="Petzold A."/>
            <person name="Koch P."/>
            <person name="Groth M."/>
            <person name="Platzer M."/>
        </authorList>
    </citation>
    <scope>NUCLEOTIDE SEQUENCE</scope>
    <source>
        <tissue evidence="20">Brain</tissue>
    </source>
</reference>
<reference evidence="20" key="1">
    <citation type="submission" date="2016-05" db="EMBL/GenBank/DDBJ databases">
        <authorList>
            <person name="Lavstsen T."/>
            <person name="Jespersen J.S."/>
        </authorList>
    </citation>
    <scope>NUCLEOTIDE SEQUENCE</scope>
    <source>
        <tissue evidence="20">Brain</tissue>
    </source>
</reference>
<protein>
    <submittedName>
        <fullName evidence="20">CD248 molecule, endosialin</fullName>
    </submittedName>
</protein>
<dbReference type="SMART" id="SM00179">
    <property type="entry name" value="EGF_CA"/>
    <property type="match status" value="5"/>
</dbReference>
<dbReference type="CDD" id="cd03600">
    <property type="entry name" value="CLECT_thrombomodulin_like"/>
    <property type="match status" value="1"/>
</dbReference>
<sequence>MGLQFICSALSILPPLLLWLGRSSSVLGQGLREGDALCDADGCFVVHFDQKTFLDSWRSCKYKGGDLATIKHRKDAEAISKLFSTLDLRQPRSKVEVWIGLQRQPRQCSATHPLRGFSWTTGDRDTAYTNWHSKDSAGMCSVPRCVAMGYSTQEQGDNFKWLVGPCSNQVDGYLCRYSYKGMCGALWSEGAGGALYTTPFDLVSSLLTHVPPGSVANLPCPADDQLVLCMVMEDGSVGWSRQPPLCSGPSVSHSSCAQDNGGCEHFCRTVGGLPSCECAEGYHLRTDGQTCEPPGACLGYPCEFECLPLLDGYRCACPDGYMLAPDRHACLDVDECLLDSCEQLCKNAPGTFECQCRDGYLPDGRGRCEDIDECKSSPCEQSCKNAPGTFECQCRDGYLPDGRGRCEDIDECKSSPCEQSCENTEGSYSCHCHLGFSSDSDEPSLCQDVDECQIVGICEQMCVNYEGGFECYCEEGYELMSDHFSCQKVGDSAPSLLPPFPWVTRPPGPAWAAGGYISIPDWTVEEDWLTETPGGLDPGVIWVTRAPQDERHLHKSAQTPLTHETQKAEDDLRKWGIRSQSEVQLPTTPDPVLSTTESWTTSDWNKEEEEATTPFPLGSSSTVSGGAWNGWSRPVTSPQRSEDSGITHNNAPTEADLRRQAGEKHLQSDFPQEGSDKKNVSVETTPTSAVPTQPASSPQPPVGWSRGPGENLDPVQTDQEQNHSSLGLLLGLLVPICIFLVVMVALGIVYCTRGAAQPRNQTISECYHWISGAHHKQGGSDPSAGVKSV</sequence>
<name>A0A1A8HTT6_NOTKU</name>
<feature type="region of interest" description="Disordered" evidence="15">
    <location>
        <begin position="579"/>
        <end position="651"/>
    </location>
</feature>
<keyword evidence="12" id="KW-0675">Receptor</keyword>
<evidence type="ECO:0000259" key="18">
    <source>
        <dbReference type="PROSITE" id="PS50026"/>
    </source>
</evidence>
<dbReference type="PROSITE" id="PS50026">
    <property type="entry name" value="EGF_3"/>
    <property type="match status" value="3"/>
</dbReference>
<evidence type="ECO:0000256" key="13">
    <source>
        <dbReference type="ARBA" id="ARBA00023180"/>
    </source>
</evidence>
<feature type="compositionally biased region" description="Polar residues" evidence="15">
    <location>
        <begin position="681"/>
        <end position="696"/>
    </location>
</feature>
<dbReference type="GO" id="GO:0016020">
    <property type="term" value="C:membrane"/>
    <property type="evidence" value="ECO:0007669"/>
    <property type="project" value="UniProtKB-SubCell"/>
</dbReference>
<keyword evidence="5 16" id="KW-0812">Transmembrane</keyword>
<dbReference type="InterPro" id="IPR009030">
    <property type="entry name" value="Growth_fac_rcpt_cys_sf"/>
</dbReference>
<dbReference type="InterPro" id="IPR016187">
    <property type="entry name" value="CTDL_fold"/>
</dbReference>
<dbReference type="SUPFAM" id="SSF57184">
    <property type="entry name" value="Growth factor receptor domain"/>
    <property type="match status" value="2"/>
</dbReference>
<dbReference type="PROSITE" id="PS01186">
    <property type="entry name" value="EGF_2"/>
    <property type="match status" value="3"/>
</dbReference>
<evidence type="ECO:0000313" key="20">
    <source>
        <dbReference type="EMBL" id="SBQ86953.1"/>
    </source>
</evidence>
<keyword evidence="10 16" id="KW-0472">Membrane</keyword>
<keyword evidence="11" id="KW-1015">Disulfide bond</keyword>
<comment type="subcellular location">
    <subcellularLocation>
        <location evidence="1">Membrane</location>
        <topology evidence="1">Single-pass type I membrane protein</topology>
    </subcellularLocation>
</comment>
<evidence type="ECO:0000256" key="3">
    <source>
        <dbReference type="ARBA" id="ARBA00022553"/>
    </source>
</evidence>
<dbReference type="Pfam" id="PF07645">
    <property type="entry name" value="EGF_CA"/>
    <property type="match status" value="3"/>
</dbReference>